<proteinExistence type="predicted"/>
<sequence>MQVALGKVLGRDNCPKYLLCLWTSILFVHRLRSVNNMRHHTLNVNTRAPGLRYISREPIRKEMMSACSYSAIKVSHVTKFENKGMSKNT</sequence>
<protein>
    <submittedName>
        <fullName evidence="1">Uncharacterized protein</fullName>
    </submittedName>
</protein>
<accession>A0AAV4WDC1</accession>
<dbReference type="EMBL" id="BPLR01015932">
    <property type="protein sequence ID" value="GIY79804.1"/>
    <property type="molecule type" value="Genomic_DNA"/>
</dbReference>
<gene>
    <name evidence="1" type="ORF">CEXT_682001</name>
</gene>
<name>A0AAV4WDC1_CAEEX</name>
<organism evidence="1 2">
    <name type="scientific">Caerostris extrusa</name>
    <name type="common">Bark spider</name>
    <name type="synonym">Caerostris bankana</name>
    <dbReference type="NCBI Taxonomy" id="172846"/>
    <lineage>
        <taxon>Eukaryota</taxon>
        <taxon>Metazoa</taxon>
        <taxon>Ecdysozoa</taxon>
        <taxon>Arthropoda</taxon>
        <taxon>Chelicerata</taxon>
        <taxon>Arachnida</taxon>
        <taxon>Araneae</taxon>
        <taxon>Araneomorphae</taxon>
        <taxon>Entelegynae</taxon>
        <taxon>Araneoidea</taxon>
        <taxon>Araneidae</taxon>
        <taxon>Caerostris</taxon>
    </lineage>
</organism>
<evidence type="ECO:0000313" key="2">
    <source>
        <dbReference type="Proteomes" id="UP001054945"/>
    </source>
</evidence>
<comment type="caution">
    <text evidence="1">The sequence shown here is derived from an EMBL/GenBank/DDBJ whole genome shotgun (WGS) entry which is preliminary data.</text>
</comment>
<evidence type="ECO:0000313" key="1">
    <source>
        <dbReference type="EMBL" id="GIY79804.1"/>
    </source>
</evidence>
<reference evidence="1 2" key="1">
    <citation type="submission" date="2021-06" db="EMBL/GenBank/DDBJ databases">
        <title>Caerostris extrusa draft genome.</title>
        <authorList>
            <person name="Kono N."/>
            <person name="Arakawa K."/>
        </authorList>
    </citation>
    <scope>NUCLEOTIDE SEQUENCE [LARGE SCALE GENOMIC DNA]</scope>
</reference>
<dbReference type="Proteomes" id="UP001054945">
    <property type="component" value="Unassembled WGS sequence"/>
</dbReference>
<keyword evidence="2" id="KW-1185">Reference proteome</keyword>
<dbReference type="AlphaFoldDB" id="A0AAV4WDC1"/>